<name>A0AAW1W9C2_RUBAR</name>
<evidence type="ECO:0000313" key="4">
    <source>
        <dbReference type="Proteomes" id="UP001457282"/>
    </source>
</evidence>
<keyword evidence="4" id="KW-1185">Reference proteome</keyword>
<protein>
    <submittedName>
        <fullName evidence="3">Uncharacterized protein</fullName>
    </submittedName>
</protein>
<dbReference type="EMBL" id="JBEDUW010000006">
    <property type="protein sequence ID" value="KAK9921218.1"/>
    <property type="molecule type" value="Genomic_DNA"/>
</dbReference>
<feature type="signal peptide" evidence="2">
    <location>
        <begin position="1"/>
        <end position="24"/>
    </location>
</feature>
<feature type="region of interest" description="Disordered" evidence="1">
    <location>
        <begin position="161"/>
        <end position="191"/>
    </location>
</feature>
<organism evidence="3 4">
    <name type="scientific">Rubus argutus</name>
    <name type="common">Southern blackberry</name>
    <dbReference type="NCBI Taxonomy" id="59490"/>
    <lineage>
        <taxon>Eukaryota</taxon>
        <taxon>Viridiplantae</taxon>
        <taxon>Streptophyta</taxon>
        <taxon>Embryophyta</taxon>
        <taxon>Tracheophyta</taxon>
        <taxon>Spermatophyta</taxon>
        <taxon>Magnoliopsida</taxon>
        <taxon>eudicotyledons</taxon>
        <taxon>Gunneridae</taxon>
        <taxon>Pentapetalae</taxon>
        <taxon>rosids</taxon>
        <taxon>fabids</taxon>
        <taxon>Rosales</taxon>
        <taxon>Rosaceae</taxon>
        <taxon>Rosoideae</taxon>
        <taxon>Rosoideae incertae sedis</taxon>
        <taxon>Rubus</taxon>
    </lineage>
</organism>
<evidence type="ECO:0000313" key="3">
    <source>
        <dbReference type="EMBL" id="KAK9921218.1"/>
    </source>
</evidence>
<accession>A0AAW1W9C2</accession>
<feature type="chain" id="PRO_5043385359" evidence="2">
    <location>
        <begin position="25"/>
        <end position="210"/>
    </location>
</feature>
<dbReference type="Proteomes" id="UP001457282">
    <property type="component" value="Unassembled WGS sequence"/>
</dbReference>
<proteinExistence type="predicted"/>
<dbReference type="AlphaFoldDB" id="A0AAW1W9C2"/>
<sequence>MASFVKILSFVFLLVLFSCLQIEARDRLFFNKMSRSNNNYNAEDPKIPLRDEQDAKPPPEVAALTIRAHKVAVDQPQEPSFSDNKYPGYGLFGSPEDTPATMGTSSNYVNGKNDNNINVDNFIYNIESDFNGNSHDDEIKRQGLSDTRFLENGPYVSDLNNDNKNSFNGYETAGRGNTRNEGYDGMSGKPNEFDSFEEYEKYLQRTGYLP</sequence>
<dbReference type="InterPro" id="IPR040290">
    <property type="entry name" value="Prot_E6-like"/>
</dbReference>
<dbReference type="PANTHER" id="PTHR35274">
    <property type="entry name" value="E6-LIKE PROTEIN"/>
    <property type="match status" value="1"/>
</dbReference>
<comment type="caution">
    <text evidence="3">The sequence shown here is derived from an EMBL/GenBank/DDBJ whole genome shotgun (WGS) entry which is preliminary data.</text>
</comment>
<dbReference type="PANTHER" id="PTHR35274:SF2">
    <property type="entry name" value="E6-LIKE PROTEIN"/>
    <property type="match status" value="1"/>
</dbReference>
<evidence type="ECO:0000256" key="1">
    <source>
        <dbReference type="SAM" id="MobiDB-lite"/>
    </source>
</evidence>
<keyword evidence="2" id="KW-0732">Signal</keyword>
<reference evidence="3 4" key="1">
    <citation type="journal article" date="2023" name="G3 (Bethesda)">
        <title>A chromosome-length genome assembly and annotation of blackberry (Rubus argutus, cv. 'Hillquist').</title>
        <authorList>
            <person name="Bruna T."/>
            <person name="Aryal R."/>
            <person name="Dudchenko O."/>
            <person name="Sargent D.J."/>
            <person name="Mead D."/>
            <person name="Buti M."/>
            <person name="Cavallini A."/>
            <person name="Hytonen T."/>
            <person name="Andres J."/>
            <person name="Pham M."/>
            <person name="Weisz D."/>
            <person name="Mascagni F."/>
            <person name="Usai G."/>
            <person name="Natali L."/>
            <person name="Bassil N."/>
            <person name="Fernandez G.E."/>
            <person name="Lomsadze A."/>
            <person name="Armour M."/>
            <person name="Olukolu B."/>
            <person name="Poorten T."/>
            <person name="Britton C."/>
            <person name="Davik J."/>
            <person name="Ashrafi H."/>
            <person name="Aiden E.L."/>
            <person name="Borodovsky M."/>
            <person name="Worthington M."/>
        </authorList>
    </citation>
    <scope>NUCLEOTIDE SEQUENCE [LARGE SCALE GENOMIC DNA]</scope>
    <source>
        <strain evidence="3">PI 553951</strain>
    </source>
</reference>
<dbReference type="PROSITE" id="PS51257">
    <property type="entry name" value="PROKAR_LIPOPROTEIN"/>
    <property type="match status" value="1"/>
</dbReference>
<gene>
    <name evidence="3" type="ORF">M0R45_029737</name>
</gene>
<evidence type="ECO:0000256" key="2">
    <source>
        <dbReference type="SAM" id="SignalP"/>
    </source>
</evidence>
<feature type="compositionally biased region" description="Polar residues" evidence="1">
    <location>
        <begin position="161"/>
        <end position="180"/>
    </location>
</feature>